<dbReference type="Gene3D" id="2.30.30.110">
    <property type="match status" value="1"/>
</dbReference>
<dbReference type="RefSeq" id="WP_218113030.1">
    <property type="nucleotide sequence ID" value="NZ_CP065383.1"/>
</dbReference>
<gene>
    <name evidence="1" type="ORF">RT761_01066</name>
</gene>
<accession>A0A7T1F2C0</accession>
<protein>
    <recommendedName>
        <fullName evidence="3">Growth inhibitor PemK</fullName>
    </recommendedName>
</protein>
<dbReference type="InterPro" id="IPR003477">
    <property type="entry name" value="PemK-like"/>
</dbReference>
<evidence type="ECO:0000313" key="1">
    <source>
        <dbReference type="EMBL" id="QPM67853.1"/>
    </source>
</evidence>
<evidence type="ECO:0008006" key="3">
    <source>
        <dbReference type="Google" id="ProtNLM"/>
    </source>
</evidence>
<dbReference type="KEGG" id="alam:RT761_01066"/>
<dbReference type="InterPro" id="IPR011067">
    <property type="entry name" value="Plasmid_toxin/cell-grow_inhib"/>
</dbReference>
<proteinExistence type="predicted"/>
<sequence length="114" mass="12733">MERLVRGDVVVLPFPFSDLSQSKKRPAFVVAPLQGDDVILCQITTVAHSDLYSVLLEEKDFVTGSLKQPSYIRPNRLFTSDIRIIIKRVGSVHQNKIEEVIKKIIMIITGPSAG</sequence>
<keyword evidence="2" id="KW-1185">Reference proteome</keyword>
<evidence type="ECO:0000313" key="2">
    <source>
        <dbReference type="Proteomes" id="UP000594463"/>
    </source>
</evidence>
<dbReference type="GO" id="GO:0003677">
    <property type="term" value="F:DNA binding"/>
    <property type="evidence" value="ECO:0007669"/>
    <property type="project" value="InterPro"/>
</dbReference>
<reference evidence="1 2" key="1">
    <citation type="journal article" date="2021" name="Nat. Commun.">
        <title>Isolation of a member of the candidate phylum Atribacteria reveals a unique cell membrane structure.</title>
        <authorList>
            <person name="Taiki K."/>
            <person name="Nobu M.K."/>
            <person name="Kusada H."/>
            <person name="Meng X.-Y."/>
            <person name="Hosoki N."/>
            <person name="Uematsu K."/>
            <person name="Yoshioka H."/>
            <person name="Kamagata Y."/>
            <person name="Tamaki H."/>
        </authorList>
    </citation>
    <scope>NUCLEOTIDE SEQUENCE [LARGE SCALE GENOMIC DNA]</scope>
    <source>
        <strain evidence="1 2">RT761</strain>
    </source>
</reference>
<dbReference type="Pfam" id="PF02452">
    <property type="entry name" value="PemK_toxin"/>
    <property type="match status" value="1"/>
</dbReference>
<dbReference type="Proteomes" id="UP000594463">
    <property type="component" value="Chromosome"/>
</dbReference>
<dbReference type="SUPFAM" id="SSF50118">
    <property type="entry name" value="Cell growth inhibitor/plasmid maintenance toxic component"/>
    <property type="match status" value="1"/>
</dbReference>
<name>A0A7T1F2C0_ATRLM</name>
<dbReference type="EMBL" id="CP065383">
    <property type="protein sequence ID" value="QPM67853.1"/>
    <property type="molecule type" value="Genomic_DNA"/>
</dbReference>
<dbReference type="AlphaFoldDB" id="A0A7T1F2C0"/>
<organism evidence="1 2">
    <name type="scientific">Atribacter laminatus</name>
    <dbReference type="NCBI Taxonomy" id="2847778"/>
    <lineage>
        <taxon>Bacteria</taxon>
        <taxon>Pseudomonadati</taxon>
        <taxon>Atribacterota</taxon>
        <taxon>Atribacteria</taxon>
        <taxon>Atribacterales</taxon>
        <taxon>Atribacteraceae</taxon>
        <taxon>Atribacter</taxon>
    </lineage>
</organism>